<dbReference type="NCBIfam" id="NF006407">
    <property type="entry name" value="PRK08655.1-1"/>
    <property type="match status" value="1"/>
</dbReference>
<dbReference type="NCBIfam" id="NF006411">
    <property type="entry name" value="PRK08655.1-5"/>
    <property type="match status" value="1"/>
</dbReference>
<dbReference type="PIRSF" id="PIRSF006549">
    <property type="entry name" value="PDH_arog_dh_reg"/>
    <property type="match status" value="1"/>
</dbReference>
<dbReference type="InterPro" id="IPR008927">
    <property type="entry name" value="6-PGluconate_DH-like_C_sf"/>
</dbReference>
<dbReference type="AlphaFoldDB" id="A0A8T3VYV4"/>
<dbReference type="InterPro" id="IPR003099">
    <property type="entry name" value="Prephen_DH"/>
</dbReference>
<accession>A0A8T3VYV4</accession>
<gene>
    <name evidence="3" type="ORF">H0S71_04295</name>
</gene>
<evidence type="ECO:0000313" key="3">
    <source>
        <dbReference type="EMBL" id="MBG0769111.1"/>
    </source>
</evidence>
<dbReference type="Gene3D" id="3.40.50.720">
    <property type="entry name" value="NAD(P)-binding Rossmann-like Domain"/>
    <property type="match status" value="1"/>
</dbReference>
<keyword evidence="1 3" id="KW-0560">Oxidoreductase</keyword>
<dbReference type="PANTHER" id="PTHR21363:SF0">
    <property type="entry name" value="PREPHENATE DEHYDROGENASE [NADP(+)]"/>
    <property type="match status" value="1"/>
</dbReference>
<dbReference type="Pfam" id="PF20463">
    <property type="entry name" value="PDH_C"/>
    <property type="match status" value="1"/>
</dbReference>
<dbReference type="NCBIfam" id="NF006410">
    <property type="entry name" value="PRK08655.1-4"/>
    <property type="match status" value="1"/>
</dbReference>
<dbReference type="GO" id="GO:0008977">
    <property type="term" value="F:prephenate dehydrogenase (NAD+) activity"/>
    <property type="evidence" value="ECO:0007669"/>
    <property type="project" value="UniProtKB-EC"/>
</dbReference>
<dbReference type="GO" id="GO:0004665">
    <property type="term" value="F:prephenate dehydrogenase (NADP+) activity"/>
    <property type="evidence" value="ECO:0007669"/>
    <property type="project" value="InterPro"/>
</dbReference>
<dbReference type="InterPro" id="IPR036690">
    <property type="entry name" value="Fdx_antiC-bd_sf"/>
</dbReference>
<evidence type="ECO:0000259" key="2">
    <source>
        <dbReference type="PROSITE" id="PS51176"/>
    </source>
</evidence>
<dbReference type="InterPro" id="IPR008299">
    <property type="entry name" value="Prep_DH/arog_DH"/>
</dbReference>
<dbReference type="GO" id="GO:0070403">
    <property type="term" value="F:NAD+ binding"/>
    <property type="evidence" value="ECO:0007669"/>
    <property type="project" value="InterPro"/>
</dbReference>
<comment type="caution">
    <text evidence="3">The sequence shown here is derived from an EMBL/GenBank/DDBJ whole genome shotgun (WGS) entry which is preliminary data.</text>
</comment>
<organism evidence="3 4">
    <name type="scientific">Methanococcus maripaludis</name>
    <name type="common">Methanococcus deltae</name>
    <dbReference type="NCBI Taxonomy" id="39152"/>
    <lineage>
        <taxon>Archaea</taxon>
        <taxon>Methanobacteriati</taxon>
        <taxon>Methanobacteriota</taxon>
        <taxon>Methanomada group</taxon>
        <taxon>Methanococci</taxon>
        <taxon>Methanococcales</taxon>
        <taxon>Methanococcaceae</taxon>
        <taxon>Methanococcus</taxon>
    </lineage>
</organism>
<dbReference type="SUPFAM" id="SSF54991">
    <property type="entry name" value="Anticodon-binding domain of PheRS"/>
    <property type="match status" value="1"/>
</dbReference>
<dbReference type="Proteomes" id="UP000714405">
    <property type="component" value="Unassembled WGS sequence"/>
</dbReference>
<reference evidence="3" key="1">
    <citation type="submission" date="2020-07" db="EMBL/GenBank/DDBJ databases">
        <title>Severe corrosion of carbon steel in oil field produced water can be linked to methanogenic archaea containing a special type of NiFe hydrogenase.</title>
        <authorList>
            <person name="Lahme S."/>
            <person name="Mand J."/>
            <person name="Longwell J."/>
            <person name="Smith R."/>
            <person name="Enning D."/>
        </authorList>
    </citation>
    <scope>NUCLEOTIDE SEQUENCE</scope>
    <source>
        <strain evidence="3">MIC098Bin5</strain>
    </source>
</reference>
<dbReference type="EMBL" id="JACCQJ010000001">
    <property type="protein sequence ID" value="MBG0769111.1"/>
    <property type="molecule type" value="Genomic_DNA"/>
</dbReference>
<dbReference type="EC" id="1.3.1.12" evidence="3"/>
<dbReference type="Pfam" id="PF02153">
    <property type="entry name" value="PDH_N"/>
    <property type="match status" value="1"/>
</dbReference>
<dbReference type="GO" id="GO:0006571">
    <property type="term" value="P:tyrosine biosynthetic process"/>
    <property type="evidence" value="ECO:0007669"/>
    <property type="project" value="InterPro"/>
</dbReference>
<dbReference type="SUPFAM" id="SSF48179">
    <property type="entry name" value="6-phosphogluconate dehydrogenase C-terminal domain-like"/>
    <property type="match status" value="1"/>
</dbReference>
<dbReference type="PROSITE" id="PS51176">
    <property type="entry name" value="PDH_ADH"/>
    <property type="match status" value="1"/>
</dbReference>
<evidence type="ECO:0000313" key="4">
    <source>
        <dbReference type="Proteomes" id="UP000714405"/>
    </source>
</evidence>
<name>A0A8T3VYV4_METMI</name>
<dbReference type="InterPro" id="IPR036291">
    <property type="entry name" value="NAD(P)-bd_dom_sf"/>
</dbReference>
<dbReference type="SUPFAM" id="SSF51735">
    <property type="entry name" value="NAD(P)-binding Rossmann-fold domains"/>
    <property type="match status" value="1"/>
</dbReference>
<feature type="domain" description="Prephenate/arogenate dehydrogenase" evidence="2">
    <location>
        <begin position="7"/>
        <end position="289"/>
    </location>
</feature>
<dbReference type="Gene3D" id="1.10.3660.10">
    <property type="entry name" value="6-phosphogluconate dehydrogenase C-terminal like domain"/>
    <property type="match status" value="1"/>
</dbReference>
<sequence length="446" mass="50893">MRNGKIMIISIIGGTDGLGKWFASFLKNRGYDVLVSGRDVIKGKEVEKELRVTYTNNNIDAAEKGDIVIISVPINVTESVIKEVAPHVKPDSLLMDITSIKERPAKLMAEFSQNGVFVLPTHPMFGPETPSLNRQVVILTPNEKEKTNPFFEKIKEFLEIEGAKVIIVSPKEHDKIMGVVQGLTHFVYISLGSTLKDLGIDIKESRNFASPIYELMINIIARIIGQNPYLYADIQMHNPQIKTIHETFIKNCENISEIVQNKDRDCFVENMKNSAKHFGNETKRGLNCSNKAVYAISKETEKLIKSVGKEIGLKHIYSENVHYGILKEVYADNIVLKQNEKEVILNISNVSLMEDKELEEWKIKNLEKYFVDISVLFKKDVDLNIILELLTHKFEIEVIDTYYGDKIDENDLSATFRISSYEKEDLKKLEETFDEIIENIGGKLRY</sequence>
<dbReference type="NCBIfam" id="NF006408">
    <property type="entry name" value="PRK08655.1-2"/>
    <property type="match status" value="1"/>
</dbReference>
<dbReference type="InterPro" id="IPR046826">
    <property type="entry name" value="PDH_N"/>
</dbReference>
<evidence type="ECO:0000256" key="1">
    <source>
        <dbReference type="ARBA" id="ARBA00023002"/>
    </source>
</evidence>
<dbReference type="PANTHER" id="PTHR21363">
    <property type="entry name" value="PREPHENATE DEHYDROGENASE"/>
    <property type="match status" value="1"/>
</dbReference>
<dbReference type="InterPro" id="IPR046825">
    <property type="entry name" value="PDH_C"/>
</dbReference>
<protein>
    <submittedName>
        <fullName evidence="3">Prephenate dehydrogenase</fullName>
        <ecNumber evidence="3">1.3.1.12</ecNumber>
    </submittedName>
</protein>
<proteinExistence type="predicted"/>
<dbReference type="InterPro" id="IPR050812">
    <property type="entry name" value="Preph/Arog_dehydrog"/>
</dbReference>